<feature type="signal peptide" evidence="1">
    <location>
        <begin position="1"/>
        <end position="25"/>
    </location>
</feature>
<evidence type="ECO:0000259" key="2">
    <source>
        <dbReference type="Pfam" id="PF01841"/>
    </source>
</evidence>
<dbReference type="InterPro" id="IPR024618">
    <property type="entry name" value="DUF3857"/>
</dbReference>
<evidence type="ECO:0000256" key="1">
    <source>
        <dbReference type="SAM" id="SignalP"/>
    </source>
</evidence>
<dbReference type="Pfam" id="PF01841">
    <property type="entry name" value="Transglut_core"/>
    <property type="match status" value="1"/>
</dbReference>
<organism evidence="4 5">
    <name type="scientific">Echinicola arenosa</name>
    <dbReference type="NCBI Taxonomy" id="2774144"/>
    <lineage>
        <taxon>Bacteria</taxon>
        <taxon>Pseudomonadati</taxon>
        <taxon>Bacteroidota</taxon>
        <taxon>Cytophagia</taxon>
        <taxon>Cytophagales</taxon>
        <taxon>Cyclobacteriaceae</taxon>
        <taxon>Echinicola</taxon>
    </lineage>
</organism>
<feature type="chain" id="PRO_5046855944" evidence="1">
    <location>
        <begin position="26"/>
        <end position="616"/>
    </location>
</feature>
<sequence>MKLLFKWALLGSLFSLFFYKSEVFAQTDKKLVLFNSRVIKTLDVELTPDFEVLETVKKKVTVLNKDGLEDGLITIFYNDLISIEDFSGVITDKASGKTIDKLKLKDLNDVSLISDYSVFEDSRLKYFELHAGKFPLEIEFEYTTKKRGNMSFPTWRPEGNKMQLVEKAELNLIYPENMEVRYLVKNIDQEAKVSNSEGKVKMHWELENLIKLSDDKPDEDSIAMVKIAPKDFTMEGYASNMETWGGFGNWIYQLNQGKDDLSPDAKAKVAELTEGLESELEKIQILYKYMQDNYRYVSIQLGIGGFMPMYATEVFEAKYGDCKALSMFMNAMLKEAGINANYVLVKAGSDENDIDVDFPSNQFNHAILQVPMEQDTVWLECTSSTLPAGFLGDFTMDRHVLVITEEGGKLVKTPAYQSTDYNQIKNNSKIELLGQGMARIKQTKEMTGFAAQTYLAVQRHFNEKEVEKHIYYDLDFSGAHIEKFDLNVDNQQIVPKAILNHETFLQQFYQSTSKRLIIKPKYQTIKADDILNFNMHWEENIEIASPDEMELESGEVDLDLTEDYFDYKKHQVLEDNLLKIARVIKFHFPEDVDEETITKTLKQIEKLDDQPIFLKK</sequence>
<feature type="domain" description="DUF3857" evidence="3">
    <location>
        <begin position="51"/>
        <end position="209"/>
    </location>
</feature>
<gene>
    <name evidence="4" type="ORF">IFO69_13090</name>
</gene>
<evidence type="ECO:0000259" key="3">
    <source>
        <dbReference type="Pfam" id="PF12969"/>
    </source>
</evidence>
<comment type="caution">
    <text evidence="4">The sequence shown here is derived from an EMBL/GenBank/DDBJ whole genome shotgun (WGS) entry which is preliminary data.</text>
</comment>
<dbReference type="RefSeq" id="WP_192010572.1">
    <property type="nucleotide sequence ID" value="NZ_JACYTQ010000004.1"/>
</dbReference>
<reference evidence="4 5" key="1">
    <citation type="submission" date="2020-09" db="EMBL/GenBank/DDBJ databases">
        <title>Echinicola sp. CAU 1574 isolated from sand of Sido Beach.</title>
        <authorList>
            <person name="Kim W."/>
        </authorList>
    </citation>
    <scope>NUCLEOTIDE SEQUENCE [LARGE SCALE GENOMIC DNA]</scope>
    <source>
        <strain evidence="4 5">CAU 1574</strain>
    </source>
</reference>
<dbReference type="EMBL" id="JACYTQ010000004">
    <property type="protein sequence ID" value="MBD8489685.1"/>
    <property type="molecule type" value="Genomic_DNA"/>
</dbReference>
<evidence type="ECO:0000313" key="4">
    <source>
        <dbReference type="EMBL" id="MBD8489685.1"/>
    </source>
</evidence>
<dbReference type="Gene3D" id="3.10.620.30">
    <property type="match status" value="1"/>
</dbReference>
<proteinExistence type="predicted"/>
<dbReference type="SUPFAM" id="SSF54001">
    <property type="entry name" value="Cysteine proteinases"/>
    <property type="match status" value="1"/>
</dbReference>
<dbReference type="Pfam" id="PF12969">
    <property type="entry name" value="DUF3857"/>
    <property type="match status" value="1"/>
</dbReference>
<feature type="domain" description="Transglutaminase-like" evidence="2">
    <location>
        <begin position="268"/>
        <end position="379"/>
    </location>
</feature>
<dbReference type="InterPro" id="IPR038765">
    <property type="entry name" value="Papain-like_cys_pep_sf"/>
</dbReference>
<dbReference type="Gene3D" id="2.60.40.3140">
    <property type="match status" value="1"/>
</dbReference>
<keyword evidence="1" id="KW-0732">Signal</keyword>
<dbReference type="Proteomes" id="UP000647133">
    <property type="component" value="Unassembled WGS sequence"/>
</dbReference>
<dbReference type="InterPro" id="IPR002931">
    <property type="entry name" value="Transglutaminase-like"/>
</dbReference>
<keyword evidence="5" id="KW-1185">Reference proteome</keyword>
<evidence type="ECO:0000313" key="5">
    <source>
        <dbReference type="Proteomes" id="UP000647133"/>
    </source>
</evidence>
<protein>
    <submittedName>
        <fullName evidence="4">DUF3857 domain-containing protein</fullName>
    </submittedName>
</protein>
<accession>A0ABR9ALW6</accession>
<name>A0ABR9ALW6_9BACT</name>